<gene>
    <name evidence="1" type="ORF">GCM10022276_18100</name>
</gene>
<proteinExistence type="predicted"/>
<dbReference type="InterPro" id="IPR025514">
    <property type="entry name" value="DUF4402"/>
</dbReference>
<evidence type="ECO:0008006" key="3">
    <source>
        <dbReference type="Google" id="ProtNLM"/>
    </source>
</evidence>
<evidence type="ECO:0000313" key="2">
    <source>
        <dbReference type="Proteomes" id="UP001500827"/>
    </source>
</evidence>
<accession>A0ABP7LFX6</accession>
<name>A0ABP7LFX6_9SPHN</name>
<comment type="caution">
    <text evidence="1">The sequence shown here is derived from an EMBL/GenBank/DDBJ whole genome shotgun (WGS) entry which is preliminary data.</text>
</comment>
<dbReference type="EMBL" id="BAABBM010000001">
    <property type="protein sequence ID" value="GAA3899632.1"/>
    <property type="molecule type" value="Genomic_DNA"/>
</dbReference>
<reference evidence="2" key="1">
    <citation type="journal article" date="2019" name="Int. J. Syst. Evol. Microbiol.">
        <title>The Global Catalogue of Microorganisms (GCM) 10K type strain sequencing project: providing services to taxonomists for standard genome sequencing and annotation.</title>
        <authorList>
            <consortium name="The Broad Institute Genomics Platform"/>
            <consortium name="The Broad Institute Genome Sequencing Center for Infectious Disease"/>
            <person name="Wu L."/>
            <person name="Ma J."/>
        </authorList>
    </citation>
    <scope>NUCLEOTIDE SEQUENCE [LARGE SCALE GENOMIC DNA]</scope>
    <source>
        <strain evidence="2">JCM 17543</strain>
    </source>
</reference>
<evidence type="ECO:0000313" key="1">
    <source>
        <dbReference type="EMBL" id="GAA3899632.1"/>
    </source>
</evidence>
<organism evidence="1 2">
    <name type="scientific">Sphingomonas limnosediminicola</name>
    <dbReference type="NCBI Taxonomy" id="940133"/>
    <lineage>
        <taxon>Bacteria</taxon>
        <taxon>Pseudomonadati</taxon>
        <taxon>Pseudomonadota</taxon>
        <taxon>Alphaproteobacteria</taxon>
        <taxon>Sphingomonadales</taxon>
        <taxon>Sphingomonadaceae</taxon>
        <taxon>Sphingomonas</taxon>
    </lineage>
</organism>
<keyword evidence="2" id="KW-1185">Reference proteome</keyword>
<protein>
    <recommendedName>
        <fullName evidence="3">DUF4402 domain-containing protein</fullName>
    </recommendedName>
</protein>
<dbReference type="Proteomes" id="UP001500827">
    <property type="component" value="Unassembled WGS sequence"/>
</dbReference>
<sequence>MAASCCGSSASAATITATVNAGTIKPLVVTMLQSLDLGSITLAPGSWSNATISLSQTGAFSCSNPNTICSAATAVAKYNVQGSNNQTVRISVPNVTMTNQSDATQTLTLVTDAPASVILTSSGIPGVDFSIGGSITVSATTAAGTYAGTFNVTCDY</sequence>
<dbReference type="Pfam" id="PF14352">
    <property type="entry name" value="DUF4402"/>
    <property type="match status" value="1"/>
</dbReference>